<proteinExistence type="predicted"/>
<comment type="caution">
    <text evidence="2">The sequence shown here is derived from an EMBL/GenBank/DDBJ whole genome shotgun (WGS) entry which is preliminary data.</text>
</comment>
<name>A0A927HGK4_9RHOB</name>
<dbReference type="Gene3D" id="2.120.10.30">
    <property type="entry name" value="TolB, C-terminal domain"/>
    <property type="match status" value="1"/>
</dbReference>
<reference evidence="2" key="1">
    <citation type="submission" date="2020-08" db="EMBL/GenBank/DDBJ databases">
        <title>Sulfitobacter aestuariivivens sp. nov., isolated from a tidal flat.</title>
        <authorList>
            <person name="Park S."/>
            <person name="Yoon J.-H."/>
        </authorList>
    </citation>
    <scope>NUCLEOTIDE SEQUENCE</scope>
    <source>
        <strain evidence="2">TSTF-M16</strain>
    </source>
</reference>
<evidence type="ECO:0000313" key="3">
    <source>
        <dbReference type="Proteomes" id="UP000635142"/>
    </source>
</evidence>
<dbReference type="EMBL" id="JACTAG010000002">
    <property type="protein sequence ID" value="MBD3665559.1"/>
    <property type="molecule type" value="Genomic_DNA"/>
</dbReference>
<dbReference type="InterPro" id="IPR011042">
    <property type="entry name" value="6-blade_b-propeller_TolB-like"/>
</dbReference>
<feature type="domain" description="Phytase-like" evidence="1">
    <location>
        <begin position="28"/>
        <end position="265"/>
    </location>
</feature>
<protein>
    <submittedName>
        <fullName evidence="2">Esterase-like activity of phytase family protein</fullName>
    </submittedName>
</protein>
<dbReference type="SUPFAM" id="SSF101898">
    <property type="entry name" value="NHL repeat"/>
    <property type="match status" value="1"/>
</dbReference>
<dbReference type="InterPro" id="IPR027372">
    <property type="entry name" value="Phytase-like_dom"/>
</dbReference>
<sequence>MICAGHVARAEPVLELTANVIWERKEPWFGGFSGIEVDAQGRSMTVISDRGRLVTTRMIRDDGRLEGLQLVTQTPLKYAKGGQLGPRFTDAEGLAVGAEGQAYISFELTHRVAQLDPETGQTRVLGGHADFDALQINSGLEALAIDPDGALFALPERSGEETRPFPLYARRAGQWDIAARIPRRGPFLPVGADFDSAGRFYLLERALTPLGFRSRIRRFNLAAPALGEATLLTTGPGRFDNLEGLSIWEDAQGHRHLTLISDDNFYRIQRTQIVEFTLTE</sequence>
<dbReference type="AlphaFoldDB" id="A0A927HGK4"/>
<organism evidence="2 3">
    <name type="scientific">Sulfitobacter aestuariivivens</name>
    <dbReference type="NCBI Taxonomy" id="2766981"/>
    <lineage>
        <taxon>Bacteria</taxon>
        <taxon>Pseudomonadati</taxon>
        <taxon>Pseudomonadota</taxon>
        <taxon>Alphaproteobacteria</taxon>
        <taxon>Rhodobacterales</taxon>
        <taxon>Roseobacteraceae</taxon>
        <taxon>Sulfitobacter</taxon>
    </lineage>
</organism>
<gene>
    <name evidence="2" type="ORF">H9Q16_16620</name>
</gene>
<dbReference type="Pfam" id="PF13449">
    <property type="entry name" value="Phytase-like"/>
    <property type="match status" value="1"/>
</dbReference>
<dbReference type="InterPro" id="IPR014567">
    <property type="entry name" value="UCP031900"/>
</dbReference>
<evidence type="ECO:0000259" key="1">
    <source>
        <dbReference type="Pfam" id="PF13449"/>
    </source>
</evidence>
<evidence type="ECO:0000313" key="2">
    <source>
        <dbReference type="EMBL" id="MBD3665559.1"/>
    </source>
</evidence>
<dbReference type="Proteomes" id="UP000635142">
    <property type="component" value="Unassembled WGS sequence"/>
</dbReference>
<keyword evidence="3" id="KW-1185">Reference proteome</keyword>
<accession>A0A927HGK4</accession>
<dbReference type="PIRSF" id="PIRSF031900">
    <property type="entry name" value="UCP031900"/>
    <property type="match status" value="1"/>
</dbReference>